<evidence type="ECO:0000313" key="3">
    <source>
        <dbReference type="Proteomes" id="UP000194236"/>
    </source>
</evidence>
<proteinExistence type="predicted"/>
<feature type="domain" description="F-box" evidence="1">
    <location>
        <begin position="8"/>
        <end position="52"/>
    </location>
</feature>
<dbReference type="OrthoDB" id="10257471at2759"/>
<dbReference type="EMBL" id="MUJZ01063697">
    <property type="protein sequence ID" value="OTF70856.1"/>
    <property type="molecule type" value="Genomic_DNA"/>
</dbReference>
<accession>A0A1Y3ATS3</accession>
<dbReference type="PROSITE" id="PS50181">
    <property type="entry name" value="FBOX"/>
    <property type="match status" value="1"/>
</dbReference>
<keyword evidence="3" id="KW-1185">Reference proteome</keyword>
<sequence>MIDTDEPDFTRSPLKEICFDHIFIHLTIKDLFSLQNVCQRFVRLIDEYFERMESVDFSTIYSMKNSSLRLMLKYNQSICALNLSRCKWIDDDRFLNLIECQNRLKSINLSSTFYISNRSLMTMALYCPYLETIKLENCGWLQPETLRCIAENCHHLVTLNLASCWNLNDDTIAMVMEKCGQTIQNLNISKIYSLTNESMMAIRTFGSNVRFLDISFCWKINDSGLRYLIDCKNLKQILMKQCSGITCLGCHYLYEYSNIITD</sequence>
<evidence type="ECO:0000259" key="1">
    <source>
        <dbReference type="PROSITE" id="PS50181"/>
    </source>
</evidence>
<reference evidence="2 3" key="1">
    <citation type="submission" date="2017-03" db="EMBL/GenBank/DDBJ databases">
        <title>Genome Survey of Euroglyphus maynei.</title>
        <authorList>
            <person name="Arlian L.G."/>
            <person name="Morgan M.S."/>
            <person name="Rider S.D."/>
        </authorList>
    </citation>
    <scope>NUCLEOTIDE SEQUENCE [LARGE SCALE GENOMIC DNA]</scope>
    <source>
        <strain evidence="2">Arlian Lab</strain>
        <tissue evidence="2">Whole body</tissue>
    </source>
</reference>
<dbReference type="Gene3D" id="3.80.10.10">
    <property type="entry name" value="Ribonuclease Inhibitor"/>
    <property type="match status" value="1"/>
</dbReference>
<dbReference type="GO" id="GO:0019005">
    <property type="term" value="C:SCF ubiquitin ligase complex"/>
    <property type="evidence" value="ECO:0007669"/>
    <property type="project" value="TreeGrafter"/>
</dbReference>
<dbReference type="InterPro" id="IPR001810">
    <property type="entry name" value="F-box_dom"/>
</dbReference>
<dbReference type="PANTHER" id="PTHR13318">
    <property type="entry name" value="PARTNER OF PAIRED, ISOFORM B-RELATED"/>
    <property type="match status" value="1"/>
</dbReference>
<protein>
    <recommendedName>
        <fullName evidence="1">F-box domain-containing protein</fullName>
    </recommendedName>
</protein>
<dbReference type="SUPFAM" id="SSF52047">
    <property type="entry name" value="RNI-like"/>
    <property type="match status" value="1"/>
</dbReference>
<dbReference type="PANTHER" id="PTHR13318:SF106">
    <property type="entry name" value="F-BOX_LRR-REPEAT PROTEIN 2"/>
    <property type="match status" value="1"/>
</dbReference>
<dbReference type="Pfam" id="PF25372">
    <property type="entry name" value="DUF7885"/>
    <property type="match status" value="1"/>
</dbReference>
<organism evidence="2 3">
    <name type="scientific">Euroglyphus maynei</name>
    <name type="common">Mayne's house dust mite</name>
    <dbReference type="NCBI Taxonomy" id="6958"/>
    <lineage>
        <taxon>Eukaryota</taxon>
        <taxon>Metazoa</taxon>
        <taxon>Ecdysozoa</taxon>
        <taxon>Arthropoda</taxon>
        <taxon>Chelicerata</taxon>
        <taxon>Arachnida</taxon>
        <taxon>Acari</taxon>
        <taxon>Acariformes</taxon>
        <taxon>Sarcoptiformes</taxon>
        <taxon>Astigmata</taxon>
        <taxon>Psoroptidia</taxon>
        <taxon>Analgoidea</taxon>
        <taxon>Pyroglyphidae</taxon>
        <taxon>Pyroglyphinae</taxon>
        <taxon>Euroglyphus</taxon>
    </lineage>
</organism>
<evidence type="ECO:0000313" key="2">
    <source>
        <dbReference type="EMBL" id="OTF70856.1"/>
    </source>
</evidence>
<dbReference type="InterPro" id="IPR032675">
    <property type="entry name" value="LRR_dom_sf"/>
</dbReference>
<dbReference type="GO" id="GO:0031146">
    <property type="term" value="P:SCF-dependent proteasomal ubiquitin-dependent protein catabolic process"/>
    <property type="evidence" value="ECO:0007669"/>
    <property type="project" value="TreeGrafter"/>
</dbReference>
<dbReference type="CDD" id="cd22126">
    <property type="entry name" value="F-box_FBXL15"/>
    <property type="match status" value="1"/>
</dbReference>
<dbReference type="InterPro" id="IPR006553">
    <property type="entry name" value="Leu-rich_rpt_Cys-con_subtyp"/>
</dbReference>
<name>A0A1Y3ATS3_EURMA</name>
<dbReference type="InterPro" id="IPR057207">
    <property type="entry name" value="FBXL15_LRR"/>
</dbReference>
<dbReference type="Proteomes" id="UP000194236">
    <property type="component" value="Unassembled WGS sequence"/>
</dbReference>
<dbReference type="SMART" id="SM00367">
    <property type="entry name" value="LRR_CC"/>
    <property type="match status" value="5"/>
</dbReference>
<dbReference type="AlphaFoldDB" id="A0A1Y3ATS3"/>
<comment type="caution">
    <text evidence="2">The sequence shown here is derived from an EMBL/GenBank/DDBJ whole genome shotgun (WGS) entry which is preliminary data.</text>
</comment>
<gene>
    <name evidence="2" type="ORF">BLA29_006803</name>
</gene>